<accession>A0ABP9JIS7</accession>
<dbReference type="RefSeq" id="WP_345657438.1">
    <property type="nucleotide sequence ID" value="NZ_BAABKB010000040.1"/>
</dbReference>
<dbReference type="EMBL" id="BAABKB010000040">
    <property type="protein sequence ID" value="GAA5033246.1"/>
    <property type="molecule type" value="Genomic_DNA"/>
</dbReference>
<dbReference type="Proteomes" id="UP001501759">
    <property type="component" value="Unassembled WGS sequence"/>
</dbReference>
<evidence type="ECO:0000313" key="2">
    <source>
        <dbReference type="Proteomes" id="UP001501759"/>
    </source>
</evidence>
<reference evidence="2" key="1">
    <citation type="journal article" date="2019" name="Int. J. Syst. Evol. Microbiol.">
        <title>The Global Catalogue of Microorganisms (GCM) 10K type strain sequencing project: providing services to taxonomists for standard genome sequencing and annotation.</title>
        <authorList>
            <consortium name="The Broad Institute Genomics Platform"/>
            <consortium name="The Broad Institute Genome Sequencing Center for Infectious Disease"/>
            <person name="Wu L."/>
            <person name="Ma J."/>
        </authorList>
    </citation>
    <scope>NUCLEOTIDE SEQUENCE [LARGE SCALE GENOMIC DNA]</scope>
    <source>
        <strain evidence="2">JCM 18409</strain>
    </source>
</reference>
<comment type="caution">
    <text evidence="1">The sequence shown here is derived from an EMBL/GenBank/DDBJ whole genome shotgun (WGS) entry which is preliminary data.</text>
</comment>
<sequence>MAETTDTSTRTGDGRQGYGWCHWHRGHSQTARLVQIIEQSSGPGAGLYACAPCREQRGLTPVADRP</sequence>
<name>A0ABP9JIS7_9ACTN</name>
<evidence type="ECO:0000313" key="1">
    <source>
        <dbReference type="EMBL" id="GAA5033246.1"/>
    </source>
</evidence>
<gene>
    <name evidence="1" type="ORF">GCM10023335_76560</name>
</gene>
<proteinExistence type="predicted"/>
<keyword evidence="2" id="KW-1185">Reference proteome</keyword>
<organism evidence="1 2">
    <name type="scientific">Streptomyces siamensis</name>
    <dbReference type="NCBI Taxonomy" id="1274986"/>
    <lineage>
        <taxon>Bacteria</taxon>
        <taxon>Bacillati</taxon>
        <taxon>Actinomycetota</taxon>
        <taxon>Actinomycetes</taxon>
        <taxon>Kitasatosporales</taxon>
        <taxon>Streptomycetaceae</taxon>
        <taxon>Streptomyces</taxon>
    </lineage>
</organism>
<protein>
    <submittedName>
        <fullName evidence="1">Uncharacterized protein</fullName>
    </submittedName>
</protein>